<dbReference type="Gramene" id="OIW04253">
    <property type="protein sequence ID" value="OIW04253"/>
    <property type="gene ID" value="TanjilG_00813"/>
</dbReference>
<gene>
    <name evidence="14" type="ORF">TanjilG_00813</name>
</gene>
<dbReference type="STRING" id="3871.A0A4P1R7Q3"/>
<evidence type="ECO:0000256" key="1">
    <source>
        <dbReference type="ARBA" id="ARBA00001971"/>
    </source>
</evidence>
<keyword evidence="7" id="KW-1133">Transmembrane helix</keyword>
<dbReference type="GO" id="GO:0020037">
    <property type="term" value="F:heme binding"/>
    <property type="evidence" value="ECO:0007669"/>
    <property type="project" value="InterPro"/>
</dbReference>
<evidence type="ECO:0000256" key="11">
    <source>
        <dbReference type="ARBA" id="ARBA00023136"/>
    </source>
</evidence>
<dbReference type="PRINTS" id="PR00385">
    <property type="entry name" value="P450"/>
</dbReference>
<reference evidence="14 15" key="1">
    <citation type="journal article" date="2017" name="Plant Biotechnol. J.">
        <title>A comprehensive draft genome sequence for lupin (Lupinus angustifolius), an emerging health food: insights into plant-microbe interactions and legume evolution.</title>
        <authorList>
            <person name="Hane J.K."/>
            <person name="Ming Y."/>
            <person name="Kamphuis L.G."/>
            <person name="Nelson M.N."/>
            <person name="Garg G."/>
            <person name="Atkins C.A."/>
            <person name="Bayer P.E."/>
            <person name="Bravo A."/>
            <person name="Bringans S."/>
            <person name="Cannon S."/>
            <person name="Edwards D."/>
            <person name="Foley R."/>
            <person name="Gao L.L."/>
            <person name="Harrison M.J."/>
            <person name="Huang W."/>
            <person name="Hurgobin B."/>
            <person name="Li S."/>
            <person name="Liu C.W."/>
            <person name="McGrath A."/>
            <person name="Morahan G."/>
            <person name="Murray J."/>
            <person name="Weller J."/>
            <person name="Jian J."/>
            <person name="Singh K.B."/>
        </authorList>
    </citation>
    <scope>NUCLEOTIDE SEQUENCE [LARGE SCALE GENOMIC DNA]</scope>
    <source>
        <strain evidence="15">cv. Tanjil</strain>
        <tissue evidence="14">Whole plant</tissue>
    </source>
</reference>
<dbReference type="CDD" id="cd11072">
    <property type="entry name" value="CYP71-like"/>
    <property type="match status" value="1"/>
</dbReference>
<dbReference type="GO" id="GO:0004497">
    <property type="term" value="F:monooxygenase activity"/>
    <property type="evidence" value="ECO:0007669"/>
    <property type="project" value="UniProtKB-KW"/>
</dbReference>
<evidence type="ECO:0000256" key="7">
    <source>
        <dbReference type="ARBA" id="ARBA00022989"/>
    </source>
</evidence>
<comment type="cofactor">
    <cofactor evidence="1 12">
        <name>heme</name>
        <dbReference type="ChEBI" id="CHEBI:30413"/>
    </cofactor>
</comment>
<evidence type="ECO:0000256" key="13">
    <source>
        <dbReference type="RuleBase" id="RU000461"/>
    </source>
</evidence>
<dbReference type="AlphaFoldDB" id="A0A4P1R7Q3"/>
<dbReference type="GO" id="GO:0016020">
    <property type="term" value="C:membrane"/>
    <property type="evidence" value="ECO:0007669"/>
    <property type="project" value="UniProtKB-SubCell"/>
</dbReference>
<keyword evidence="10 13" id="KW-0503">Monooxygenase</keyword>
<comment type="subcellular location">
    <subcellularLocation>
        <location evidence="2">Membrane</location>
        <topology evidence="2">Single-pass membrane protein</topology>
    </subcellularLocation>
</comment>
<evidence type="ECO:0000256" key="4">
    <source>
        <dbReference type="ARBA" id="ARBA00022617"/>
    </source>
</evidence>
<keyword evidence="5" id="KW-0812">Transmembrane</keyword>
<evidence type="ECO:0000313" key="14">
    <source>
        <dbReference type="EMBL" id="OIW04253.1"/>
    </source>
</evidence>
<dbReference type="InterPro" id="IPR052306">
    <property type="entry name" value="CYP450_71D"/>
</dbReference>
<dbReference type="InterPro" id="IPR002401">
    <property type="entry name" value="Cyt_P450_E_grp-I"/>
</dbReference>
<evidence type="ECO:0000256" key="12">
    <source>
        <dbReference type="PIRSR" id="PIRSR602401-1"/>
    </source>
</evidence>
<dbReference type="Proteomes" id="UP000188354">
    <property type="component" value="Chromosome LG09"/>
</dbReference>
<evidence type="ECO:0000256" key="9">
    <source>
        <dbReference type="ARBA" id="ARBA00023004"/>
    </source>
</evidence>
<dbReference type="InterPro" id="IPR036396">
    <property type="entry name" value="Cyt_P450_sf"/>
</dbReference>
<dbReference type="PRINTS" id="PR00463">
    <property type="entry name" value="EP450I"/>
</dbReference>
<dbReference type="GO" id="GO:0016705">
    <property type="term" value="F:oxidoreductase activity, acting on paired donors, with incorporation or reduction of molecular oxygen"/>
    <property type="evidence" value="ECO:0007669"/>
    <property type="project" value="InterPro"/>
</dbReference>
<evidence type="ECO:0000313" key="15">
    <source>
        <dbReference type="Proteomes" id="UP000188354"/>
    </source>
</evidence>
<evidence type="ECO:0008006" key="16">
    <source>
        <dbReference type="Google" id="ProtNLM"/>
    </source>
</evidence>
<dbReference type="Pfam" id="PF00067">
    <property type="entry name" value="p450"/>
    <property type="match status" value="1"/>
</dbReference>
<organism evidence="14 15">
    <name type="scientific">Lupinus angustifolius</name>
    <name type="common">Narrow-leaved blue lupine</name>
    <dbReference type="NCBI Taxonomy" id="3871"/>
    <lineage>
        <taxon>Eukaryota</taxon>
        <taxon>Viridiplantae</taxon>
        <taxon>Streptophyta</taxon>
        <taxon>Embryophyta</taxon>
        <taxon>Tracheophyta</taxon>
        <taxon>Spermatophyta</taxon>
        <taxon>Magnoliopsida</taxon>
        <taxon>eudicotyledons</taxon>
        <taxon>Gunneridae</taxon>
        <taxon>Pentapetalae</taxon>
        <taxon>rosids</taxon>
        <taxon>fabids</taxon>
        <taxon>Fabales</taxon>
        <taxon>Fabaceae</taxon>
        <taxon>Papilionoideae</taxon>
        <taxon>50 kb inversion clade</taxon>
        <taxon>genistoids sensu lato</taxon>
        <taxon>core genistoids</taxon>
        <taxon>Genisteae</taxon>
        <taxon>Lupinus</taxon>
    </lineage>
</organism>
<proteinExistence type="inferred from homology"/>
<dbReference type="PROSITE" id="PS00086">
    <property type="entry name" value="CYTOCHROME_P450"/>
    <property type="match status" value="1"/>
</dbReference>
<comment type="similarity">
    <text evidence="3 13">Belongs to the cytochrome P450 family.</text>
</comment>
<evidence type="ECO:0000256" key="8">
    <source>
        <dbReference type="ARBA" id="ARBA00023002"/>
    </source>
</evidence>
<dbReference type="SUPFAM" id="SSF48264">
    <property type="entry name" value="Cytochrome P450"/>
    <property type="match status" value="1"/>
</dbReference>
<accession>A0A4P1R7Q3</accession>
<dbReference type="PANTHER" id="PTHR47953:SF19">
    <property type="entry name" value="OS06G0641600 PROTEIN"/>
    <property type="match status" value="1"/>
</dbReference>
<dbReference type="InterPro" id="IPR001128">
    <property type="entry name" value="Cyt_P450"/>
</dbReference>
<dbReference type="Gene3D" id="1.10.630.10">
    <property type="entry name" value="Cytochrome P450"/>
    <property type="match status" value="1"/>
</dbReference>
<dbReference type="EMBL" id="CM007369">
    <property type="protein sequence ID" value="OIW04253.1"/>
    <property type="molecule type" value="Genomic_DNA"/>
</dbReference>
<keyword evidence="8 13" id="KW-0560">Oxidoreductase</keyword>
<keyword evidence="4 12" id="KW-0349">Heme</keyword>
<sequence>MAQDIIKTHDINFSYRPFNILATVIAYNGASIAFSPYGHYWRQLRKICTIELLSVKRVQSFRCIREEEVSSMIKTICAREEGSVVNLSEMISSLIYGIVARAAFGKKYKFQQVFISAMEEILHLAGGPSVTDLYPSIKVLQILSSKKGKYERLHRKTDGILQDILDDHRNRKGSDYCEVEEDLIDVLLKFQQDNDLQHPFTDENIKAVIQDMFTAGGETSSTVLEWCLSEMIKNPKVMEEAQAEVRRVYGNKGYVDELGLHQLIYLKSIIKETLRLHPPVPLSVPRENKERCKINGYEIPAKSTVLFNLWAMGRDSKYWNESESFKPERFLNSSIDYKGKFFEYIPFGAGRRICPGITFAIPNMELPLANLLYHFDWKLPNQIKHEDLDMSESFGLTVRRKNDLCLVPITHINPSMCV</sequence>
<feature type="binding site" description="axial binding residue" evidence="12">
    <location>
        <position position="354"/>
    </location>
    <ligand>
        <name>heme</name>
        <dbReference type="ChEBI" id="CHEBI:30413"/>
    </ligand>
    <ligandPart>
        <name>Fe</name>
        <dbReference type="ChEBI" id="CHEBI:18248"/>
    </ligandPart>
</feature>
<keyword evidence="11" id="KW-0472">Membrane</keyword>
<keyword evidence="6 12" id="KW-0479">Metal-binding</keyword>
<evidence type="ECO:0000256" key="10">
    <source>
        <dbReference type="ARBA" id="ARBA00023033"/>
    </source>
</evidence>
<evidence type="ECO:0000256" key="6">
    <source>
        <dbReference type="ARBA" id="ARBA00022723"/>
    </source>
</evidence>
<keyword evidence="9 12" id="KW-0408">Iron</keyword>
<dbReference type="GO" id="GO:0005506">
    <property type="term" value="F:iron ion binding"/>
    <property type="evidence" value="ECO:0007669"/>
    <property type="project" value="InterPro"/>
</dbReference>
<evidence type="ECO:0000256" key="5">
    <source>
        <dbReference type="ARBA" id="ARBA00022692"/>
    </source>
</evidence>
<dbReference type="PANTHER" id="PTHR47953">
    <property type="entry name" value="OS08G0105600 PROTEIN"/>
    <property type="match status" value="1"/>
</dbReference>
<dbReference type="FunFam" id="1.10.630.10:FF:000043">
    <property type="entry name" value="Cytochrome P450 99A2"/>
    <property type="match status" value="1"/>
</dbReference>
<keyword evidence="15" id="KW-1185">Reference proteome</keyword>
<evidence type="ECO:0000256" key="2">
    <source>
        <dbReference type="ARBA" id="ARBA00004167"/>
    </source>
</evidence>
<evidence type="ECO:0000256" key="3">
    <source>
        <dbReference type="ARBA" id="ARBA00010617"/>
    </source>
</evidence>
<dbReference type="InterPro" id="IPR017972">
    <property type="entry name" value="Cyt_P450_CS"/>
</dbReference>
<protein>
    <recommendedName>
        <fullName evidence="16">Cytochrome P450</fullName>
    </recommendedName>
</protein>
<name>A0A4P1R7Q3_LUPAN</name>